<evidence type="ECO:0000313" key="3">
    <source>
        <dbReference type="EMBL" id="KAI5355970.1"/>
    </source>
</evidence>
<dbReference type="EMBL" id="JAJFAZ020000001">
    <property type="protein sequence ID" value="KAI5355970.1"/>
    <property type="molecule type" value="Genomic_DNA"/>
</dbReference>
<dbReference type="AlphaFoldDB" id="A0AAD5F7J2"/>
<evidence type="ECO:0000256" key="1">
    <source>
        <dbReference type="SAM" id="MobiDB-lite"/>
    </source>
</evidence>
<dbReference type="Pfam" id="PF07727">
    <property type="entry name" value="RVT_2"/>
    <property type="match status" value="1"/>
</dbReference>
<name>A0AAD5F7J2_PRUDU</name>
<proteinExistence type="predicted"/>
<evidence type="ECO:0000313" key="4">
    <source>
        <dbReference type="Proteomes" id="UP001054821"/>
    </source>
</evidence>
<feature type="region of interest" description="Disordered" evidence="1">
    <location>
        <begin position="1"/>
        <end position="35"/>
    </location>
</feature>
<feature type="compositionally biased region" description="Basic and acidic residues" evidence="1">
    <location>
        <begin position="18"/>
        <end position="33"/>
    </location>
</feature>
<organism evidence="3 4">
    <name type="scientific">Prunus dulcis</name>
    <name type="common">Almond</name>
    <name type="synonym">Amygdalus dulcis</name>
    <dbReference type="NCBI Taxonomy" id="3755"/>
    <lineage>
        <taxon>Eukaryota</taxon>
        <taxon>Viridiplantae</taxon>
        <taxon>Streptophyta</taxon>
        <taxon>Embryophyta</taxon>
        <taxon>Tracheophyta</taxon>
        <taxon>Spermatophyta</taxon>
        <taxon>Magnoliopsida</taxon>
        <taxon>eudicotyledons</taxon>
        <taxon>Gunneridae</taxon>
        <taxon>Pentapetalae</taxon>
        <taxon>rosids</taxon>
        <taxon>fabids</taxon>
        <taxon>Rosales</taxon>
        <taxon>Rosaceae</taxon>
        <taxon>Amygdaloideae</taxon>
        <taxon>Amygdaleae</taxon>
        <taxon>Prunus</taxon>
    </lineage>
</organism>
<feature type="domain" description="Reverse transcriptase Ty1/copia-type" evidence="2">
    <location>
        <begin position="337"/>
        <end position="538"/>
    </location>
</feature>
<dbReference type="PANTHER" id="PTHR35317:SF35">
    <property type="entry name" value="DUF4219 DOMAIN-CONTAINING PROTEIN"/>
    <property type="match status" value="1"/>
</dbReference>
<accession>A0AAD5F7J2</accession>
<comment type="caution">
    <text evidence="3">The sequence shown here is derived from an EMBL/GenBank/DDBJ whole genome shotgun (WGS) entry which is preliminary data.</text>
</comment>
<protein>
    <recommendedName>
        <fullName evidence="2">Reverse transcriptase Ty1/copia-type domain-containing protein</fullName>
    </recommendedName>
</protein>
<dbReference type="Pfam" id="PF14223">
    <property type="entry name" value="Retrotran_gag_2"/>
    <property type="match status" value="1"/>
</dbReference>
<keyword evidence="4" id="KW-1185">Reference proteome</keyword>
<dbReference type="SUPFAM" id="SSF56672">
    <property type="entry name" value="DNA/RNA polymerases"/>
    <property type="match status" value="1"/>
</dbReference>
<dbReference type="Proteomes" id="UP001054821">
    <property type="component" value="Chromosome 1"/>
</dbReference>
<dbReference type="InterPro" id="IPR013103">
    <property type="entry name" value="RVT_2"/>
</dbReference>
<dbReference type="InterPro" id="IPR043502">
    <property type="entry name" value="DNA/RNA_pol_sf"/>
</dbReference>
<dbReference type="PANTHER" id="PTHR35317">
    <property type="entry name" value="OS04G0629600 PROTEIN"/>
    <property type="match status" value="1"/>
</dbReference>
<gene>
    <name evidence="3" type="ORF">L3X38_008865</name>
</gene>
<sequence>MAGSGGGELRAPIFNDSKGADESDAKQKEKEESSGAGKMAIAEILMKDAKALGLIQGAVSEEIFPRISHEESSHRAWNILKQEFHGDKQVRSVKLQSLRREFEYTRMREDESLFAYLTKLFDLINQMRGYGEELSRERIVQKMLISLLPVYDPICSVIEHSRDLDVIEVQEIPNQLRPLEIRITSSRRIGRIRGRSGIINLLMELKILANIVGNCIMENVDSRANRNAITVTSLVTLPKTAIVRNLCSSSSFIMLLSCEAAEYSVENELLLEDNEERSVVDTCTQDIDHTPLKYKSLTEIYERCNICIIEPETFEEAIKDAAWQKAMEAELEMIEKNETWELVKRPSDKPIVGVKWIFKVKLNLDGSVQKNKARLVAKDYTQKPRIDFNETFAPVARLDTVRTLIALAAQKRWKLFQLDVKSAFLNGVLHEEVYVDQPPGFVVKDKEDRVYRLKKALYGLKRAPRAWYEEINSYFTAAGFQKSPSEATLYVKAAESGILIVSLYVDDIIYTGSSEELVMSFKTEMMKRYEMTDLDCCTIFWDWV</sequence>
<evidence type="ECO:0000259" key="2">
    <source>
        <dbReference type="Pfam" id="PF07727"/>
    </source>
</evidence>
<reference evidence="3 4" key="1">
    <citation type="journal article" date="2022" name="G3 (Bethesda)">
        <title>Whole-genome sequence and methylome profiling of the almond [Prunus dulcis (Mill.) D.A. Webb] cultivar 'Nonpareil'.</title>
        <authorList>
            <person name="D'Amico-Willman K.M."/>
            <person name="Ouma W.Z."/>
            <person name="Meulia T."/>
            <person name="Sideli G.M."/>
            <person name="Gradziel T.M."/>
            <person name="Fresnedo-Ramirez J."/>
        </authorList>
    </citation>
    <scope>NUCLEOTIDE SEQUENCE [LARGE SCALE GENOMIC DNA]</scope>
    <source>
        <strain evidence="3">Clone GOH B32 T37-40</strain>
    </source>
</reference>